<accession>A0A9Q0YQ17</accession>
<dbReference type="PANTHER" id="PTHR24559">
    <property type="entry name" value="TRANSPOSON TY3-I GAG-POL POLYPROTEIN"/>
    <property type="match status" value="1"/>
</dbReference>
<dbReference type="CDD" id="cd01647">
    <property type="entry name" value="RT_LTR"/>
    <property type="match status" value="1"/>
</dbReference>
<reference evidence="2" key="1">
    <citation type="submission" date="2021-10" db="EMBL/GenBank/DDBJ databases">
        <title>Tropical sea cucumber genome reveals ecological adaptation and Cuvierian tubules defense mechanism.</title>
        <authorList>
            <person name="Chen T."/>
        </authorList>
    </citation>
    <scope>NUCLEOTIDE SEQUENCE</scope>
    <source>
        <strain evidence="2">Nanhai2018</strain>
        <tissue evidence="2">Muscle</tissue>
    </source>
</reference>
<dbReference type="Proteomes" id="UP001152320">
    <property type="component" value="Chromosome 16"/>
</dbReference>
<dbReference type="PANTHER" id="PTHR24559:SF454">
    <property type="entry name" value="RIBONUCLEASE H"/>
    <property type="match status" value="1"/>
</dbReference>
<evidence type="ECO:0000313" key="3">
    <source>
        <dbReference type="Proteomes" id="UP001152320"/>
    </source>
</evidence>
<evidence type="ECO:0000313" key="2">
    <source>
        <dbReference type="EMBL" id="KAJ8026467.1"/>
    </source>
</evidence>
<dbReference type="SUPFAM" id="SSF56672">
    <property type="entry name" value="DNA/RNA polymerases"/>
    <property type="match status" value="1"/>
</dbReference>
<sequence>MMLMWEMPHQSSSILTELTLENDNISGMRFGTCWTMTFIEPSNSEWSSPCILVPKADGGYRFCTDYRKVNAVTRTDSYPIPRIDDCIDRVGKATYVSKFDLLKGYWEIPLTERAGKSRYS</sequence>
<dbReference type="InterPro" id="IPR043502">
    <property type="entry name" value="DNA/RNA_pol_sf"/>
</dbReference>
<name>A0A9Q0YQ17_HOLLE</name>
<evidence type="ECO:0000259" key="1">
    <source>
        <dbReference type="Pfam" id="PF00078"/>
    </source>
</evidence>
<comment type="caution">
    <text evidence="2">The sequence shown here is derived from an EMBL/GenBank/DDBJ whole genome shotgun (WGS) entry which is preliminary data.</text>
</comment>
<proteinExistence type="predicted"/>
<dbReference type="Gene3D" id="3.30.70.270">
    <property type="match status" value="1"/>
</dbReference>
<dbReference type="EMBL" id="JAIZAY010000016">
    <property type="protein sequence ID" value="KAJ8026467.1"/>
    <property type="molecule type" value="Genomic_DNA"/>
</dbReference>
<dbReference type="InterPro" id="IPR053134">
    <property type="entry name" value="RNA-dir_DNA_polymerase"/>
</dbReference>
<protein>
    <recommendedName>
        <fullName evidence="1">Reverse transcriptase domain-containing protein</fullName>
    </recommendedName>
</protein>
<dbReference type="OrthoDB" id="9996999at2759"/>
<dbReference type="InterPro" id="IPR000477">
    <property type="entry name" value="RT_dom"/>
</dbReference>
<dbReference type="InterPro" id="IPR043128">
    <property type="entry name" value="Rev_trsase/Diguanyl_cyclase"/>
</dbReference>
<organism evidence="2 3">
    <name type="scientific">Holothuria leucospilota</name>
    <name type="common">Black long sea cucumber</name>
    <name type="synonym">Mertensiothuria leucospilota</name>
    <dbReference type="NCBI Taxonomy" id="206669"/>
    <lineage>
        <taxon>Eukaryota</taxon>
        <taxon>Metazoa</taxon>
        <taxon>Echinodermata</taxon>
        <taxon>Eleutherozoa</taxon>
        <taxon>Echinozoa</taxon>
        <taxon>Holothuroidea</taxon>
        <taxon>Aspidochirotacea</taxon>
        <taxon>Aspidochirotida</taxon>
        <taxon>Holothuriidae</taxon>
        <taxon>Holothuria</taxon>
    </lineage>
</organism>
<dbReference type="Gene3D" id="3.10.10.10">
    <property type="entry name" value="HIV Type 1 Reverse Transcriptase, subunit A, domain 1"/>
    <property type="match status" value="1"/>
</dbReference>
<feature type="domain" description="Reverse transcriptase" evidence="1">
    <location>
        <begin position="53"/>
        <end position="113"/>
    </location>
</feature>
<dbReference type="AlphaFoldDB" id="A0A9Q0YQ17"/>
<keyword evidence="3" id="KW-1185">Reference proteome</keyword>
<dbReference type="Pfam" id="PF00078">
    <property type="entry name" value="RVT_1"/>
    <property type="match status" value="1"/>
</dbReference>
<gene>
    <name evidence="2" type="ORF">HOLleu_31290</name>
</gene>